<keyword evidence="7" id="KW-1185">Reference proteome</keyword>
<dbReference type="GO" id="GO:0003700">
    <property type="term" value="F:DNA-binding transcription factor activity"/>
    <property type="evidence" value="ECO:0007669"/>
    <property type="project" value="InterPro"/>
</dbReference>
<dbReference type="PANTHER" id="PTHR43280">
    <property type="entry name" value="ARAC-FAMILY TRANSCRIPTIONAL REGULATOR"/>
    <property type="match status" value="1"/>
</dbReference>
<evidence type="ECO:0000256" key="1">
    <source>
        <dbReference type="ARBA" id="ARBA00023015"/>
    </source>
</evidence>
<evidence type="ECO:0000256" key="2">
    <source>
        <dbReference type="ARBA" id="ARBA00023125"/>
    </source>
</evidence>
<dbReference type="Pfam" id="PF12833">
    <property type="entry name" value="HTH_18"/>
    <property type="match status" value="1"/>
</dbReference>
<dbReference type="InterPro" id="IPR011051">
    <property type="entry name" value="RmlC_Cupin_sf"/>
</dbReference>
<dbReference type="SUPFAM" id="SSF46689">
    <property type="entry name" value="Homeodomain-like"/>
    <property type="match status" value="1"/>
</dbReference>
<gene>
    <name evidence="6" type="ORF">FF124_05310</name>
</gene>
<dbReference type="InterPro" id="IPR018060">
    <property type="entry name" value="HTH_AraC"/>
</dbReference>
<dbReference type="Gene3D" id="1.10.10.60">
    <property type="entry name" value="Homeodomain-like"/>
    <property type="match status" value="1"/>
</dbReference>
<organism evidence="6 7">
    <name type="scientific">Martelella lutilitoris</name>
    <dbReference type="NCBI Taxonomy" id="2583532"/>
    <lineage>
        <taxon>Bacteria</taxon>
        <taxon>Pseudomonadati</taxon>
        <taxon>Pseudomonadota</taxon>
        <taxon>Alphaproteobacteria</taxon>
        <taxon>Hyphomicrobiales</taxon>
        <taxon>Aurantimonadaceae</taxon>
        <taxon>Martelella</taxon>
    </lineage>
</organism>
<dbReference type="InterPro" id="IPR020449">
    <property type="entry name" value="Tscrpt_reg_AraC-type_HTH"/>
</dbReference>
<sequence length="286" mass="31690">MEKTRDIPVFSLFGETTPFPDVVHCERFRDRAPQHDWHIGAHRHGQMAQVFIMHRGEAMIRIDEGTSLLGDGRFHYVAPQVVHALTIAGGSDGHVISIPAFVLSGIASSSAELGERLARPFCGAADPAMLGILGELTECFRSARPYRNMVLVGLTQAFLAAIAAGQADAPDPAASGYERQRRRLDALMAEHLGDRWRPKDYARALSITTGHLSRVCRETVGQSATDYIENAVLAEACRLLAFTREPVAEIGYRLGYRDPSYFSRRFRALKDVTPSEYRERFSTAAD</sequence>
<dbReference type="InterPro" id="IPR009057">
    <property type="entry name" value="Homeodomain-like_sf"/>
</dbReference>
<dbReference type="RefSeq" id="WP_138747464.1">
    <property type="nucleotide sequence ID" value="NZ_VCLB01000003.1"/>
</dbReference>
<dbReference type="GO" id="GO:0043565">
    <property type="term" value="F:sequence-specific DNA binding"/>
    <property type="evidence" value="ECO:0007669"/>
    <property type="project" value="InterPro"/>
</dbReference>
<reference evidence="6 7" key="1">
    <citation type="submission" date="2019-06" db="EMBL/GenBank/DDBJ databases">
        <title>Martelella lutilitoris sp. nov., isolated from a tidal mudflat.</title>
        <authorList>
            <person name="Kim Y.-J."/>
        </authorList>
    </citation>
    <scope>NUCLEOTIDE SEQUENCE [LARGE SCALE GENOMIC DNA]</scope>
    <source>
        <strain evidence="6 7">GH2-6</strain>
    </source>
</reference>
<evidence type="ECO:0000259" key="5">
    <source>
        <dbReference type="PROSITE" id="PS01124"/>
    </source>
</evidence>
<keyword evidence="2" id="KW-0238">DNA-binding</keyword>
<dbReference type="CDD" id="cd06999">
    <property type="entry name" value="cupin_HpaA-like_N"/>
    <property type="match status" value="1"/>
</dbReference>
<protein>
    <submittedName>
        <fullName evidence="6">Helix-turn-helix domain-containing protein</fullName>
    </submittedName>
</protein>
<dbReference type="PANTHER" id="PTHR43280:SF32">
    <property type="entry name" value="TRANSCRIPTIONAL REGULATORY PROTEIN"/>
    <property type="match status" value="1"/>
</dbReference>
<dbReference type="PRINTS" id="PR00032">
    <property type="entry name" value="HTHARAC"/>
</dbReference>
<feature type="domain" description="HTH araC/xylS-type" evidence="5">
    <location>
        <begin position="182"/>
        <end position="280"/>
    </location>
</feature>
<keyword evidence="1" id="KW-0805">Transcription regulation</keyword>
<dbReference type="PROSITE" id="PS01124">
    <property type="entry name" value="HTH_ARAC_FAMILY_2"/>
    <property type="match status" value="1"/>
</dbReference>
<evidence type="ECO:0000256" key="3">
    <source>
        <dbReference type="ARBA" id="ARBA00023159"/>
    </source>
</evidence>
<dbReference type="InterPro" id="IPR014710">
    <property type="entry name" value="RmlC-like_jellyroll"/>
</dbReference>
<dbReference type="OrthoDB" id="9809338at2"/>
<dbReference type="Proteomes" id="UP000307874">
    <property type="component" value="Unassembled WGS sequence"/>
</dbReference>
<dbReference type="SMART" id="SM00342">
    <property type="entry name" value="HTH_ARAC"/>
    <property type="match status" value="1"/>
</dbReference>
<dbReference type="SUPFAM" id="SSF51182">
    <property type="entry name" value="RmlC-like cupins"/>
    <property type="match status" value="1"/>
</dbReference>
<dbReference type="Pfam" id="PF02311">
    <property type="entry name" value="AraC_binding"/>
    <property type="match status" value="1"/>
</dbReference>
<dbReference type="InterPro" id="IPR003313">
    <property type="entry name" value="AraC-bd"/>
</dbReference>
<dbReference type="Gene3D" id="2.60.120.10">
    <property type="entry name" value="Jelly Rolls"/>
    <property type="match status" value="1"/>
</dbReference>
<evidence type="ECO:0000313" key="7">
    <source>
        <dbReference type="Proteomes" id="UP000307874"/>
    </source>
</evidence>
<keyword evidence="3" id="KW-0010">Activator</keyword>
<dbReference type="InterPro" id="IPR047264">
    <property type="entry name" value="Cupin_HpaA-like_N"/>
</dbReference>
<name>A0A5C4JT82_9HYPH</name>
<evidence type="ECO:0000256" key="4">
    <source>
        <dbReference type="ARBA" id="ARBA00023163"/>
    </source>
</evidence>
<proteinExistence type="predicted"/>
<dbReference type="EMBL" id="VCLB01000003">
    <property type="protein sequence ID" value="TNB48556.1"/>
    <property type="molecule type" value="Genomic_DNA"/>
</dbReference>
<comment type="caution">
    <text evidence="6">The sequence shown here is derived from an EMBL/GenBank/DDBJ whole genome shotgun (WGS) entry which is preliminary data.</text>
</comment>
<evidence type="ECO:0000313" key="6">
    <source>
        <dbReference type="EMBL" id="TNB48556.1"/>
    </source>
</evidence>
<accession>A0A5C4JT82</accession>
<dbReference type="AlphaFoldDB" id="A0A5C4JT82"/>
<keyword evidence="4" id="KW-0804">Transcription</keyword>